<sequence>MTVVAEGVETEEQHELLARYGCDEMQGYLYSKPIPVADFEGLLQMTSFSA</sequence>
<protein>
    <submittedName>
        <fullName evidence="2">EAL domain-containing protein (Putative c-di-GMP-specific phosphodiesterase class I)</fullName>
    </submittedName>
</protein>
<accession>A0ABT9XK20</accession>
<dbReference type="SUPFAM" id="SSF141868">
    <property type="entry name" value="EAL domain-like"/>
    <property type="match status" value="1"/>
</dbReference>
<name>A0ABT9XK20_9BACL</name>
<dbReference type="InterPro" id="IPR035919">
    <property type="entry name" value="EAL_sf"/>
</dbReference>
<reference evidence="2 3" key="1">
    <citation type="submission" date="2023-07" db="EMBL/GenBank/DDBJ databases">
        <title>Genomic Encyclopedia of Type Strains, Phase IV (KMG-IV): sequencing the most valuable type-strain genomes for metagenomic binning, comparative biology and taxonomic classification.</title>
        <authorList>
            <person name="Goeker M."/>
        </authorList>
    </citation>
    <scope>NUCLEOTIDE SEQUENCE [LARGE SCALE GENOMIC DNA]</scope>
    <source>
        <strain evidence="2 3">DSM 4006</strain>
    </source>
</reference>
<dbReference type="PROSITE" id="PS50883">
    <property type="entry name" value="EAL"/>
    <property type="match status" value="1"/>
</dbReference>
<comment type="caution">
    <text evidence="2">The sequence shown here is derived from an EMBL/GenBank/DDBJ whole genome shotgun (WGS) entry which is preliminary data.</text>
</comment>
<organism evidence="2 3">
    <name type="scientific">Alicyclobacillus cycloheptanicus</name>
    <dbReference type="NCBI Taxonomy" id="1457"/>
    <lineage>
        <taxon>Bacteria</taxon>
        <taxon>Bacillati</taxon>
        <taxon>Bacillota</taxon>
        <taxon>Bacilli</taxon>
        <taxon>Bacillales</taxon>
        <taxon>Alicyclobacillaceae</taxon>
        <taxon>Alicyclobacillus</taxon>
    </lineage>
</organism>
<gene>
    <name evidence="2" type="ORF">J2S03_001991</name>
</gene>
<dbReference type="Gene3D" id="3.20.20.450">
    <property type="entry name" value="EAL domain"/>
    <property type="match status" value="1"/>
</dbReference>
<evidence type="ECO:0000259" key="1">
    <source>
        <dbReference type="PROSITE" id="PS50883"/>
    </source>
</evidence>
<dbReference type="InterPro" id="IPR001633">
    <property type="entry name" value="EAL_dom"/>
</dbReference>
<dbReference type="InterPro" id="IPR050706">
    <property type="entry name" value="Cyclic-di-GMP_PDE-like"/>
</dbReference>
<proteinExistence type="predicted"/>
<dbReference type="Pfam" id="PF00563">
    <property type="entry name" value="EAL"/>
    <property type="match status" value="1"/>
</dbReference>
<keyword evidence="3" id="KW-1185">Reference proteome</keyword>
<dbReference type="Proteomes" id="UP001232973">
    <property type="component" value="Unassembled WGS sequence"/>
</dbReference>
<dbReference type="PANTHER" id="PTHR33121">
    <property type="entry name" value="CYCLIC DI-GMP PHOSPHODIESTERASE PDEF"/>
    <property type="match status" value="1"/>
</dbReference>
<feature type="domain" description="EAL" evidence="1">
    <location>
        <begin position="1"/>
        <end position="47"/>
    </location>
</feature>
<evidence type="ECO:0000313" key="2">
    <source>
        <dbReference type="EMBL" id="MDQ0190128.1"/>
    </source>
</evidence>
<dbReference type="PANTHER" id="PTHR33121:SF71">
    <property type="entry name" value="OXYGEN SENSOR PROTEIN DOSP"/>
    <property type="match status" value="1"/>
</dbReference>
<evidence type="ECO:0000313" key="3">
    <source>
        <dbReference type="Proteomes" id="UP001232973"/>
    </source>
</evidence>
<dbReference type="EMBL" id="JAUSTP010000014">
    <property type="protein sequence ID" value="MDQ0190128.1"/>
    <property type="molecule type" value="Genomic_DNA"/>
</dbReference>